<dbReference type="STRING" id="156994.SAMN04488028_103128"/>
<accession>A0A1M6Q125</accession>
<evidence type="ECO:0000313" key="1">
    <source>
        <dbReference type="EMBL" id="SHK13841.1"/>
    </source>
</evidence>
<gene>
    <name evidence="1" type="ORF">SAMN04488028_103128</name>
</gene>
<organism evidence="1 2">
    <name type="scientific">Reichenbachiella agariperforans</name>
    <dbReference type="NCBI Taxonomy" id="156994"/>
    <lineage>
        <taxon>Bacteria</taxon>
        <taxon>Pseudomonadati</taxon>
        <taxon>Bacteroidota</taxon>
        <taxon>Cytophagia</taxon>
        <taxon>Cytophagales</taxon>
        <taxon>Reichenbachiellaceae</taxon>
        <taxon>Reichenbachiella</taxon>
    </lineage>
</organism>
<evidence type="ECO:0000313" key="2">
    <source>
        <dbReference type="Proteomes" id="UP000184474"/>
    </source>
</evidence>
<proteinExistence type="predicted"/>
<dbReference type="Proteomes" id="UP000184474">
    <property type="component" value="Unassembled WGS sequence"/>
</dbReference>
<keyword evidence="2" id="KW-1185">Reference proteome</keyword>
<dbReference type="AlphaFoldDB" id="A0A1M6Q125"/>
<sequence length="48" mass="5886">MRRETERLLTSFQEQLLKTKFSKHEKNKTNLRTHVYDDHGHCDDGMFY</sequence>
<name>A0A1M6Q125_REIAG</name>
<protein>
    <submittedName>
        <fullName evidence="1">Uncharacterized protein</fullName>
    </submittedName>
</protein>
<reference evidence="2" key="1">
    <citation type="submission" date="2016-11" db="EMBL/GenBank/DDBJ databases">
        <authorList>
            <person name="Varghese N."/>
            <person name="Submissions S."/>
        </authorList>
    </citation>
    <scope>NUCLEOTIDE SEQUENCE [LARGE SCALE GENOMIC DNA]</scope>
    <source>
        <strain evidence="2">DSM 26134</strain>
    </source>
</reference>
<dbReference type="EMBL" id="FRAA01000003">
    <property type="protein sequence ID" value="SHK13841.1"/>
    <property type="molecule type" value="Genomic_DNA"/>
</dbReference>